<dbReference type="SUPFAM" id="SSF48371">
    <property type="entry name" value="ARM repeat"/>
    <property type="match status" value="1"/>
</dbReference>
<gene>
    <name evidence="7" type="ORF">CAMP_LOCUS13770</name>
</gene>
<dbReference type="InterPro" id="IPR002652">
    <property type="entry name" value="Importin-a_IBB"/>
</dbReference>
<dbReference type="InterPro" id="IPR032413">
    <property type="entry name" value="Arm_3"/>
</dbReference>
<evidence type="ECO:0000259" key="6">
    <source>
        <dbReference type="PROSITE" id="PS51214"/>
    </source>
</evidence>
<organism evidence="7 8">
    <name type="scientific">Caenorhabditis angaria</name>
    <dbReference type="NCBI Taxonomy" id="860376"/>
    <lineage>
        <taxon>Eukaryota</taxon>
        <taxon>Metazoa</taxon>
        <taxon>Ecdysozoa</taxon>
        <taxon>Nematoda</taxon>
        <taxon>Chromadorea</taxon>
        <taxon>Rhabditida</taxon>
        <taxon>Rhabditina</taxon>
        <taxon>Rhabditomorpha</taxon>
        <taxon>Rhabditoidea</taxon>
        <taxon>Rhabditidae</taxon>
        <taxon>Peloderinae</taxon>
        <taxon>Caenorhabditis</taxon>
    </lineage>
</organism>
<feature type="compositionally biased region" description="Basic and acidic residues" evidence="5">
    <location>
        <begin position="1"/>
        <end position="11"/>
    </location>
</feature>
<feature type="domain" description="IBB" evidence="6">
    <location>
        <begin position="1"/>
        <end position="56"/>
    </location>
</feature>
<sequence length="512" mass="57897">MHRSAMEDRARMYKKKGSNNEELRRRRRENEVELRKQKRQDILENRRKITEVNEKPQASRIPAEIIDQLKSEQTGIEATAIRIIGSKLTTSEWSLFDLCSNGILSILSDIYSNRRRSDIVARSIAEIFRICSNRPSDAKTADKLCIESLCYVLGDNVESIEITCDCLQAISVFVGMNIIYRNIAFDSAIVPELLNIYERNDPRANRCLMWLVSQLFHRLQEYSPRVEEVAPLMELVASGMQSTDTAIQSDAIRACALMAEWPDIWQEMHTNKLLVLLVNSLSSGIGVARPSVLKAIDFITETTPDFTQEMIDAGLLTVLKPIINVRYISRDVCYILANISGEGEHVIDRLISSGVLLEVTKVMETAEYRTRKEAAYTICHCCSSTSRAHIAYILEIGLLRVFTDLLTCMDPSLVTYILDALESLLLYGEINLSPDYTNPVSVQLEEIGCRAKLEFLSQSQNIDIHVKSYNILDRFFDDDELVHYNATCSAELRSTVDQTIDSLLSAVAANNS</sequence>
<accession>A0A9P1N4U7</accession>
<feature type="region of interest" description="Disordered" evidence="5">
    <location>
        <begin position="1"/>
        <end position="39"/>
    </location>
</feature>
<dbReference type="Pfam" id="PF16186">
    <property type="entry name" value="Arm_3"/>
    <property type="match status" value="1"/>
</dbReference>
<name>A0A9P1N4U7_9PELO</name>
<dbReference type="Pfam" id="PF01749">
    <property type="entry name" value="IBB"/>
    <property type="match status" value="1"/>
</dbReference>
<dbReference type="Gene3D" id="1.20.5.690">
    <property type="entry name" value="Importin-alpha, importin-beta-binding domain"/>
    <property type="match status" value="1"/>
</dbReference>
<keyword evidence="2 4" id="KW-0813">Transport</keyword>
<dbReference type="InterPro" id="IPR016024">
    <property type="entry name" value="ARM-type_fold"/>
</dbReference>
<comment type="similarity">
    <text evidence="1">Belongs to the importin alpha family.</text>
</comment>
<dbReference type="InterPro" id="IPR036975">
    <property type="entry name" value="Importin-a_IBB_sf"/>
</dbReference>
<proteinExistence type="inferred from homology"/>
<dbReference type="AlphaFoldDB" id="A0A9P1N4U7"/>
<keyword evidence="8" id="KW-1185">Reference proteome</keyword>
<dbReference type="Gene3D" id="1.25.10.10">
    <property type="entry name" value="Leucine-rich Repeat Variant"/>
    <property type="match status" value="1"/>
</dbReference>
<dbReference type="GO" id="GO:0061608">
    <property type="term" value="F:nuclear import signal receptor activity"/>
    <property type="evidence" value="ECO:0007669"/>
    <property type="project" value="InterPro"/>
</dbReference>
<evidence type="ECO:0000313" key="7">
    <source>
        <dbReference type="EMBL" id="CAI5451133.1"/>
    </source>
</evidence>
<comment type="caution">
    <text evidence="7">The sequence shown here is derived from an EMBL/GenBank/DDBJ whole genome shotgun (WGS) entry which is preliminary data.</text>
</comment>
<dbReference type="PROSITE" id="PS51214">
    <property type="entry name" value="IBB"/>
    <property type="match status" value="1"/>
</dbReference>
<dbReference type="PANTHER" id="PTHR23316">
    <property type="entry name" value="IMPORTIN ALPHA"/>
    <property type="match status" value="1"/>
</dbReference>
<dbReference type="InterPro" id="IPR011989">
    <property type="entry name" value="ARM-like"/>
</dbReference>
<dbReference type="OrthoDB" id="5862910at2759"/>
<dbReference type="EMBL" id="CANHGI010000005">
    <property type="protein sequence ID" value="CAI5451133.1"/>
    <property type="molecule type" value="Genomic_DNA"/>
</dbReference>
<evidence type="ECO:0000313" key="8">
    <source>
        <dbReference type="Proteomes" id="UP001152747"/>
    </source>
</evidence>
<feature type="compositionally biased region" description="Basic and acidic residues" evidence="5">
    <location>
        <begin position="18"/>
        <end position="39"/>
    </location>
</feature>
<dbReference type="Proteomes" id="UP001152747">
    <property type="component" value="Unassembled WGS sequence"/>
</dbReference>
<reference evidence="7" key="1">
    <citation type="submission" date="2022-11" db="EMBL/GenBank/DDBJ databases">
        <authorList>
            <person name="Kikuchi T."/>
        </authorList>
    </citation>
    <scope>NUCLEOTIDE SEQUENCE</scope>
    <source>
        <strain evidence="7">PS1010</strain>
    </source>
</reference>
<evidence type="ECO:0000256" key="3">
    <source>
        <dbReference type="ARBA" id="ARBA00022927"/>
    </source>
</evidence>
<evidence type="ECO:0000256" key="1">
    <source>
        <dbReference type="ARBA" id="ARBA00010394"/>
    </source>
</evidence>
<evidence type="ECO:0000256" key="2">
    <source>
        <dbReference type="ARBA" id="ARBA00022448"/>
    </source>
</evidence>
<dbReference type="GO" id="GO:0006606">
    <property type="term" value="P:protein import into nucleus"/>
    <property type="evidence" value="ECO:0007669"/>
    <property type="project" value="InterPro"/>
</dbReference>
<evidence type="ECO:0000256" key="5">
    <source>
        <dbReference type="SAM" id="MobiDB-lite"/>
    </source>
</evidence>
<keyword evidence="3" id="KW-0653">Protein transport</keyword>
<protein>
    <recommendedName>
        <fullName evidence="6">IBB domain-containing protein</fullName>
    </recommendedName>
</protein>
<evidence type="ECO:0000256" key="4">
    <source>
        <dbReference type="PROSITE-ProRule" id="PRU00561"/>
    </source>
</evidence>